<accession>A0A8H7XQV1</accession>
<dbReference type="SMART" id="SM00487">
    <property type="entry name" value="DEXDc"/>
    <property type="match status" value="1"/>
</dbReference>
<feature type="region of interest" description="Disordered" evidence="7">
    <location>
        <begin position="347"/>
        <end position="389"/>
    </location>
</feature>
<dbReference type="GO" id="GO:0005730">
    <property type="term" value="C:nucleolus"/>
    <property type="evidence" value="ECO:0007669"/>
    <property type="project" value="TreeGrafter"/>
</dbReference>
<feature type="compositionally biased region" description="Basic and acidic residues" evidence="7">
    <location>
        <begin position="54"/>
        <end position="63"/>
    </location>
</feature>
<keyword evidence="3" id="KW-0547">Nucleotide-binding</keyword>
<evidence type="ECO:0000256" key="7">
    <source>
        <dbReference type="SAM" id="MobiDB-lite"/>
    </source>
</evidence>
<dbReference type="Pfam" id="PF21010">
    <property type="entry name" value="HA2_C"/>
    <property type="match status" value="1"/>
</dbReference>
<dbReference type="Pfam" id="PF00270">
    <property type="entry name" value="DEAD"/>
    <property type="match status" value="1"/>
</dbReference>
<gene>
    <name evidence="10" type="ORF">JR316_010063</name>
</gene>
<dbReference type="GO" id="GO:1990904">
    <property type="term" value="C:ribonucleoprotein complex"/>
    <property type="evidence" value="ECO:0007669"/>
    <property type="project" value="UniProtKB-ARBA"/>
</dbReference>
<dbReference type="FunFam" id="3.40.50.300:FF:002693">
    <property type="entry name" value="Predicted protein"/>
    <property type="match status" value="1"/>
</dbReference>
<feature type="compositionally biased region" description="Basic and acidic residues" evidence="7">
    <location>
        <begin position="292"/>
        <end position="303"/>
    </location>
</feature>
<feature type="compositionally biased region" description="Basic residues" evidence="7">
    <location>
        <begin position="22"/>
        <end position="31"/>
    </location>
</feature>
<keyword evidence="6" id="KW-0067">ATP-binding</keyword>
<evidence type="ECO:0000313" key="10">
    <source>
        <dbReference type="EMBL" id="KAG5165367.1"/>
    </source>
</evidence>
<dbReference type="GO" id="GO:0016787">
    <property type="term" value="F:hydrolase activity"/>
    <property type="evidence" value="ECO:0007669"/>
    <property type="project" value="UniProtKB-KW"/>
</dbReference>
<feature type="compositionally biased region" description="Basic and acidic residues" evidence="7">
    <location>
        <begin position="1"/>
        <end position="11"/>
    </location>
</feature>
<comment type="similarity">
    <text evidence="1">Belongs to the DEAD box helicase family. DEAH subfamily.</text>
</comment>
<feature type="domain" description="Helicase ATP-binding" evidence="8">
    <location>
        <begin position="443"/>
        <end position="621"/>
    </location>
</feature>
<feature type="domain" description="Helicase C-terminal" evidence="9">
    <location>
        <begin position="725"/>
        <end position="905"/>
    </location>
</feature>
<dbReference type="OrthoDB" id="10253254at2759"/>
<dbReference type="AlphaFoldDB" id="A0A8H7XQV1"/>
<dbReference type="GO" id="GO:0005524">
    <property type="term" value="F:ATP binding"/>
    <property type="evidence" value="ECO:0007669"/>
    <property type="project" value="UniProtKB-KW"/>
</dbReference>
<keyword evidence="4" id="KW-0378">Hydrolase</keyword>
<dbReference type="Pfam" id="PF00271">
    <property type="entry name" value="Helicase_C"/>
    <property type="match status" value="1"/>
</dbReference>
<dbReference type="InterPro" id="IPR007502">
    <property type="entry name" value="Helicase-assoc_dom"/>
</dbReference>
<evidence type="ECO:0000259" key="9">
    <source>
        <dbReference type="PROSITE" id="PS51194"/>
    </source>
</evidence>
<dbReference type="PROSITE" id="PS00690">
    <property type="entry name" value="DEAH_ATP_HELICASE"/>
    <property type="match status" value="1"/>
</dbReference>
<feature type="compositionally biased region" description="Acidic residues" evidence="7">
    <location>
        <begin position="168"/>
        <end position="177"/>
    </location>
</feature>
<dbReference type="SMART" id="SM00847">
    <property type="entry name" value="HA2"/>
    <property type="match status" value="1"/>
</dbReference>
<dbReference type="GO" id="GO:0003724">
    <property type="term" value="F:RNA helicase activity"/>
    <property type="evidence" value="ECO:0007669"/>
    <property type="project" value="UniProtKB-EC"/>
</dbReference>
<dbReference type="Gene3D" id="1.20.120.1080">
    <property type="match status" value="1"/>
</dbReference>
<evidence type="ECO:0000259" key="8">
    <source>
        <dbReference type="PROSITE" id="PS51192"/>
    </source>
</evidence>
<evidence type="ECO:0000256" key="6">
    <source>
        <dbReference type="ARBA" id="ARBA00022840"/>
    </source>
</evidence>
<dbReference type="InterPro" id="IPR002464">
    <property type="entry name" value="DNA/RNA_helicase_DEAH_CS"/>
</dbReference>
<dbReference type="InterPro" id="IPR011545">
    <property type="entry name" value="DEAD/DEAH_box_helicase_dom"/>
</dbReference>
<sequence length="1259" mass="139121">MGPGPVRREAYNSKGRQSTAGSRKKGKARKKDKSDLPPEEPQHDANAAILTPKTPEEKEAERKEKLLQELAAQSESKWTSKKKKRLEKYIDKKLKKEERVLLFEKLSKSQAALSSTALQSSATLGTGKVVTHHEQQAKAENVLVKKALLGKTGKRKRHQDIYAVYDYDSGEDEDEEHDQPCVGEDGEPVAKRRRAASPRPQPSNEVDVIDSSANDPSPISVKSLPVVGSALQRNPDGSVIAPKIRVRSKTKQSIKRGWGRMKAVEVQPESDTSFDSSDSENDESVPMNDNEIESHSRDSHDSSELEDGHEDTGGEGEDSELEPEPVTSKKSLGFKEWAMKQLGAAKGFEPTREVSSEPIYPPPSSQRIEKKRRLEGNNEHPEFRGPLGEELHLPSTSFAKELLSSGPSLKSSSYVKVVDVKRPLEVEEARVLLPIVTEEQPIMEAILLNPVVVICGETGSGKTTQVPQFLYEAGFGTPGSDNPGMIGITQPRRVAAMSMAARVGHELSLTSSRVSYQIRYDATVSPSTSIKFMTDGVLLRELATDFLLTKYSVIIVDEAHERSINTDILIGVLSRVVRLREDMWKGGKDGIKPLRLIIMSATLRVADFADNKALFSAPPPVINVAARQHPVTIHFSRRTYPDYVTQAIKKTAKIHTRLPPGGILIFLTGQSEIAGVCRKLEAKFGKQALDARKQRGLQSQLAFMDRPETAQLKVVNPAQADVEVEDMDLGSSVNEALAFDVDEHLGDAIDDEALESDDEDRLNEEVGLDVDVDVPMHVVPLYSLLPSDKQMLVFKPPPPGHRLVVVSTNIAETSLTIPGIRYVVDCGRAKERHYDISSGIQSFQVQWISKASASQRAGRAGRTGPGHCYRLYSSALFEHHFERFATPEIRRMPIEGVVLQMKSMHIDAVINFPFPTPPDKSTLQKAENTLTYLGALQPPSKLIKGFKGNEAQITDLGRVMALFPLSPRFSRMLVSGQQHGCLPYVIAIISALSVGDPFVYEDTVGQDDDAEIPAEDAAALSGIEKEAVREKERRQVLRKAFFQSQYIHSSLGDHSSDLFKMLSVVGAYEYAGGGQRFCAEHFVRPKAMEEIHKLRAQISSIVHTNFPSTDPGFTPHLPPPSSQQIKVLRQLLTAGFIDQVAVRKDVVDKVETSGTQYSNSRNIPYRALGIQEDVYIHPSSLLINVVPPEYIVYHEVVRTSRVFLKGLTKINPVWLSTLAKDTLCTFSKPVRNNANVLMTIPRFGPDGWELPAIKAPASN</sequence>
<dbReference type="InterPro" id="IPR011709">
    <property type="entry name" value="DEAD-box_helicase_OB_fold"/>
</dbReference>
<dbReference type="InterPro" id="IPR027417">
    <property type="entry name" value="P-loop_NTPase"/>
</dbReference>
<feature type="compositionally biased region" description="Basic and acidic residues" evidence="7">
    <location>
        <begin position="372"/>
        <end position="389"/>
    </location>
</feature>
<dbReference type="PROSITE" id="PS51194">
    <property type="entry name" value="HELICASE_CTER"/>
    <property type="match status" value="1"/>
</dbReference>
<evidence type="ECO:0000256" key="4">
    <source>
        <dbReference type="ARBA" id="ARBA00022801"/>
    </source>
</evidence>
<proteinExistence type="inferred from homology"/>
<comment type="caution">
    <text evidence="10">The sequence shown here is derived from an EMBL/GenBank/DDBJ whole genome shotgun (WGS) entry which is preliminary data.</text>
</comment>
<dbReference type="PROSITE" id="PS51192">
    <property type="entry name" value="HELICASE_ATP_BIND_1"/>
    <property type="match status" value="1"/>
</dbReference>
<feature type="compositionally biased region" description="Basic and acidic residues" evidence="7">
    <location>
        <begin position="32"/>
        <end position="43"/>
    </location>
</feature>
<dbReference type="EMBL" id="JAFIQS010000010">
    <property type="protein sequence ID" value="KAG5165367.1"/>
    <property type="molecule type" value="Genomic_DNA"/>
</dbReference>
<dbReference type="CDD" id="cd18791">
    <property type="entry name" value="SF2_C_RHA"/>
    <property type="match status" value="1"/>
</dbReference>
<evidence type="ECO:0000256" key="1">
    <source>
        <dbReference type="ARBA" id="ARBA00008792"/>
    </source>
</evidence>
<dbReference type="Pfam" id="PF07717">
    <property type="entry name" value="OB_NTP_bind"/>
    <property type="match status" value="1"/>
</dbReference>
<dbReference type="SMART" id="SM00490">
    <property type="entry name" value="HELICc"/>
    <property type="match status" value="1"/>
</dbReference>
<dbReference type="PANTHER" id="PTHR18934">
    <property type="entry name" value="ATP-DEPENDENT RNA HELICASE"/>
    <property type="match status" value="1"/>
</dbReference>
<feature type="region of interest" description="Disordered" evidence="7">
    <location>
        <begin position="166"/>
        <end position="333"/>
    </location>
</feature>
<dbReference type="InterPro" id="IPR001650">
    <property type="entry name" value="Helicase_C-like"/>
</dbReference>
<evidence type="ECO:0000256" key="5">
    <source>
        <dbReference type="ARBA" id="ARBA00022806"/>
    </source>
</evidence>
<dbReference type="InterPro" id="IPR048333">
    <property type="entry name" value="HA2_WH"/>
</dbReference>
<dbReference type="GO" id="GO:0000462">
    <property type="term" value="P:maturation of SSU-rRNA from tricistronic rRNA transcript (SSU-rRNA, 5.8S rRNA, LSU-rRNA)"/>
    <property type="evidence" value="ECO:0007669"/>
    <property type="project" value="TreeGrafter"/>
</dbReference>
<feature type="compositionally biased region" description="Acidic residues" evidence="7">
    <location>
        <begin position="304"/>
        <end position="323"/>
    </location>
</feature>
<dbReference type="GO" id="GO:0003723">
    <property type="term" value="F:RNA binding"/>
    <property type="evidence" value="ECO:0007669"/>
    <property type="project" value="TreeGrafter"/>
</dbReference>
<dbReference type="Pfam" id="PF04408">
    <property type="entry name" value="WHD_HA2"/>
    <property type="match status" value="1"/>
</dbReference>
<protein>
    <recommendedName>
        <fullName evidence="2">RNA helicase</fullName>
        <ecNumber evidence="2">3.6.4.13</ecNumber>
    </recommendedName>
</protein>
<name>A0A8H7XQV1_PSICU</name>
<keyword evidence="5" id="KW-0347">Helicase</keyword>
<organism evidence="10">
    <name type="scientific">Psilocybe cubensis</name>
    <name type="common">Psychedelic mushroom</name>
    <name type="synonym">Stropharia cubensis</name>
    <dbReference type="NCBI Taxonomy" id="181762"/>
    <lineage>
        <taxon>Eukaryota</taxon>
        <taxon>Fungi</taxon>
        <taxon>Dikarya</taxon>
        <taxon>Basidiomycota</taxon>
        <taxon>Agaricomycotina</taxon>
        <taxon>Agaricomycetes</taxon>
        <taxon>Agaricomycetidae</taxon>
        <taxon>Agaricales</taxon>
        <taxon>Agaricineae</taxon>
        <taxon>Strophariaceae</taxon>
        <taxon>Psilocybe</taxon>
    </lineage>
</organism>
<evidence type="ECO:0000256" key="3">
    <source>
        <dbReference type="ARBA" id="ARBA00022741"/>
    </source>
</evidence>
<dbReference type="EC" id="3.6.4.13" evidence="2"/>
<evidence type="ECO:0000256" key="2">
    <source>
        <dbReference type="ARBA" id="ARBA00012552"/>
    </source>
</evidence>
<dbReference type="SUPFAM" id="SSF52540">
    <property type="entry name" value="P-loop containing nucleoside triphosphate hydrolases"/>
    <property type="match status" value="1"/>
</dbReference>
<dbReference type="CDD" id="cd17982">
    <property type="entry name" value="DEXHc_DHX37"/>
    <property type="match status" value="1"/>
</dbReference>
<feature type="region of interest" description="Disordered" evidence="7">
    <location>
        <begin position="1"/>
        <end position="63"/>
    </location>
</feature>
<dbReference type="InterPro" id="IPR014001">
    <property type="entry name" value="Helicase_ATP-bd"/>
</dbReference>
<reference evidence="10" key="1">
    <citation type="submission" date="2021-02" db="EMBL/GenBank/DDBJ databases">
        <title>Psilocybe cubensis genome.</title>
        <authorList>
            <person name="Mckernan K.J."/>
            <person name="Crawford S."/>
            <person name="Trippe A."/>
            <person name="Kane L.T."/>
            <person name="Mclaughlin S."/>
        </authorList>
    </citation>
    <scope>NUCLEOTIDE SEQUENCE [LARGE SCALE GENOMIC DNA]</scope>
    <source>
        <strain evidence="10">MGC-MH-2018</strain>
    </source>
</reference>
<dbReference type="Gene3D" id="3.40.50.300">
    <property type="entry name" value="P-loop containing nucleotide triphosphate hydrolases"/>
    <property type="match status" value="3"/>
</dbReference>
<dbReference type="PANTHER" id="PTHR18934:SF99">
    <property type="entry name" value="ATP-DEPENDENT RNA HELICASE DHX37-RELATED"/>
    <property type="match status" value="1"/>
</dbReference>
<feature type="compositionally biased region" description="Basic residues" evidence="7">
    <location>
        <begin position="244"/>
        <end position="259"/>
    </location>
</feature>